<name>A0ABT2LRG3_9HYPH</name>
<proteinExistence type="predicted"/>
<reference evidence="1 2" key="1">
    <citation type="submission" date="2022-09" db="EMBL/GenBank/DDBJ databases">
        <title>Chelativorans salina sp. nov., a novel slightly halophilic bacterium isolated from a saline lake sediment enrichment.</title>
        <authorList>
            <person name="Gao L."/>
            <person name="Fang B.-Z."/>
            <person name="Li W.-J."/>
        </authorList>
    </citation>
    <scope>NUCLEOTIDE SEQUENCE [LARGE SCALE GENOMIC DNA]</scope>
    <source>
        <strain evidence="1 2">EGI FJ00035</strain>
    </source>
</reference>
<gene>
    <name evidence="1" type="ORF">N5A92_19135</name>
</gene>
<protein>
    <submittedName>
        <fullName evidence="1">Uncharacterized protein</fullName>
    </submittedName>
</protein>
<evidence type="ECO:0000313" key="2">
    <source>
        <dbReference type="Proteomes" id="UP001320831"/>
    </source>
</evidence>
<sequence length="77" mass="8475">MALTQQDFDTAKQTASSLSEALRDVPLLPKHYGISIYLAADIAANAPTKHQAEKMLKAFLSETRHEMEGMLSRLGKS</sequence>
<keyword evidence="2" id="KW-1185">Reference proteome</keyword>
<comment type="caution">
    <text evidence="1">The sequence shown here is derived from an EMBL/GenBank/DDBJ whole genome shotgun (WGS) entry which is preliminary data.</text>
</comment>
<organism evidence="1 2">
    <name type="scientific">Chelativorans salis</name>
    <dbReference type="NCBI Taxonomy" id="2978478"/>
    <lineage>
        <taxon>Bacteria</taxon>
        <taxon>Pseudomonadati</taxon>
        <taxon>Pseudomonadota</taxon>
        <taxon>Alphaproteobacteria</taxon>
        <taxon>Hyphomicrobiales</taxon>
        <taxon>Phyllobacteriaceae</taxon>
        <taxon>Chelativorans</taxon>
    </lineage>
</organism>
<dbReference type="RefSeq" id="WP_260905498.1">
    <property type="nucleotide sequence ID" value="NZ_JAOCZP010000006.1"/>
</dbReference>
<dbReference type="Proteomes" id="UP001320831">
    <property type="component" value="Unassembled WGS sequence"/>
</dbReference>
<evidence type="ECO:0000313" key="1">
    <source>
        <dbReference type="EMBL" id="MCT7377136.1"/>
    </source>
</evidence>
<dbReference type="EMBL" id="JAOCZP010000006">
    <property type="protein sequence ID" value="MCT7377136.1"/>
    <property type="molecule type" value="Genomic_DNA"/>
</dbReference>
<accession>A0ABT2LRG3</accession>